<sequence length="110" mass="12627">MGLKPLNKRRAGDPDLENDPLLWELDKGAERYFKRFIARFIAFCVSATAVMVIWILVESNSWFWNLTILLSMLLTVVLGGTSVQTLSKWNIVAKKAIERRYYLKSETGMA</sequence>
<gene>
    <name evidence="2" type="ORF">A3H26_02425</name>
</gene>
<keyword evidence="1" id="KW-0812">Transmembrane</keyword>
<name>A0A1F4VIV4_UNCKA</name>
<accession>A0A1F4VIV4</accession>
<evidence type="ECO:0000256" key="1">
    <source>
        <dbReference type="SAM" id="Phobius"/>
    </source>
</evidence>
<keyword evidence="1" id="KW-0472">Membrane</keyword>
<evidence type="ECO:0000313" key="2">
    <source>
        <dbReference type="EMBL" id="OGC57162.1"/>
    </source>
</evidence>
<evidence type="ECO:0000313" key="3">
    <source>
        <dbReference type="Proteomes" id="UP000177763"/>
    </source>
</evidence>
<feature type="transmembrane region" description="Helical" evidence="1">
    <location>
        <begin position="62"/>
        <end position="86"/>
    </location>
</feature>
<comment type="caution">
    <text evidence="2">The sequence shown here is derived from an EMBL/GenBank/DDBJ whole genome shotgun (WGS) entry which is preliminary data.</text>
</comment>
<organism evidence="2 3">
    <name type="scientific">candidate division WWE3 bacterium RIFCSPLOWO2_12_FULL_36_10</name>
    <dbReference type="NCBI Taxonomy" id="1802630"/>
    <lineage>
        <taxon>Bacteria</taxon>
        <taxon>Katanobacteria</taxon>
    </lineage>
</organism>
<dbReference type="Proteomes" id="UP000177763">
    <property type="component" value="Unassembled WGS sequence"/>
</dbReference>
<feature type="transmembrane region" description="Helical" evidence="1">
    <location>
        <begin position="36"/>
        <end position="56"/>
    </location>
</feature>
<protein>
    <submittedName>
        <fullName evidence="2">Uncharacterized protein</fullName>
    </submittedName>
</protein>
<dbReference type="AlphaFoldDB" id="A0A1F4VIV4"/>
<proteinExistence type="predicted"/>
<reference evidence="2 3" key="1">
    <citation type="journal article" date="2016" name="Nat. Commun.">
        <title>Thousands of microbial genomes shed light on interconnected biogeochemical processes in an aquifer system.</title>
        <authorList>
            <person name="Anantharaman K."/>
            <person name="Brown C.T."/>
            <person name="Hug L.A."/>
            <person name="Sharon I."/>
            <person name="Castelle C.J."/>
            <person name="Probst A.J."/>
            <person name="Thomas B.C."/>
            <person name="Singh A."/>
            <person name="Wilkins M.J."/>
            <person name="Karaoz U."/>
            <person name="Brodie E.L."/>
            <person name="Williams K.H."/>
            <person name="Hubbard S.S."/>
            <person name="Banfield J.F."/>
        </authorList>
    </citation>
    <scope>NUCLEOTIDE SEQUENCE [LARGE SCALE GENOMIC DNA]</scope>
</reference>
<keyword evidence="1" id="KW-1133">Transmembrane helix</keyword>
<dbReference type="EMBL" id="MEVN01000020">
    <property type="protein sequence ID" value="OGC57162.1"/>
    <property type="molecule type" value="Genomic_DNA"/>
</dbReference>